<dbReference type="Gene3D" id="2.40.50.140">
    <property type="entry name" value="Nucleic acid-binding proteins"/>
    <property type="match status" value="1"/>
</dbReference>
<protein>
    <submittedName>
        <fullName evidence="1">Uncharacterized protein</fullName>
    </submittedName>
</protein>
<dbReference type="AlphaFoldDB" id="A0A1D2M2X5"/>
<name>A0A1D2M2X5_ORCCI</name>
<dbReference type="Proteomes" id="UP000094527">
    <property type="component" value="Unassembled WGS sequence"/>
</dbReference>
<dbReference type="EMBL" id="LJIJ01005555">
    <property type="protein sequence ID" value="ODM87327.1"/>
    <property type="molecule type" value="Genomic_DNA"/>
</dbReference>
<dbReference type="InterPro" id="IPR012340">
    <property type="entry name" value="NA-bd_OB-fold"/>
</dbReference>
<gene>
    <name evidence="1" type="ORF">Ocin01_19355</name>
</gene>
<sequence>MAHKYVNDPSFSYTGHKIRLSEILKNTRTSSPPPRIAPGCYIQVRVLWRSGLQDAKVCNFIFGDESNHISAIVFFIDNNQHAKNVCEKLQVNSQWRITNFEVSTTSGGVDRSLLRHQNKRLKLSLSTCDIIKIPQQEEMIATFVTYIPFKFTLFEDIDDVPDTNLIDLIGFVETKEDKTSQNGIKYKVVRVRPFKADEGIKKDIALFGEFQMNAVKKKNAVYAFLNVEVSTFYNQKSLKTGSKTAIFEINSKEVETILPPDYHLGQFPEISAFVKRLFPRRKSSGRSRSSAPIPITVDSILAEFL</sequence>
<keyword evidence="2" id="KW-1185">Reference proteome</keyword>
<comment type="caution">
    <text evidence="1">The sequence shown here is derived from an EMBL/GenBank/DDBJ whole genome shotgun (WGS) entry which is preliminary data.</text>
</comment>
<proteinExistence type="predicted"/>
<organism evidence="1 2">
    <name type="scientific">Orchesella cincta</name>
    <name type="common">Springtail</name>
    <name type="synonym">Podura cincta</name>
    <dbReference type="NCBI Taxonomy" id="48709"/>
    <lineage>
        <taxon>Eukaryota</taxon>
        <taxon>Metazoa</taxon>
        <taxon>Ecdysozoa</taxon>
        <taxon>Arthropoda</taxon>
        <taxon>Hexapoda</taxon>
        <taxon>Collembola</taxon>
        <taxon>Entomobryomorpha</taxon>
        <taxon>Entomobryoidea</taxon>
        <taxon>Orchesellidae</taxon>
        <taxon>Orchesellinae</taxon>
        <taxon>Orchesella</taxon>
    </lineage>
</organism>
<reference evidence="1 2" key="1">
    <citation type="journal article" date="2016" name="Genome Biol. Evol.">
        <title>Gene Family Evolution Reflects Adaptation to Soil Environmental Stressors in the Genome of the Collembolan Orchesella cincta.</title>
        <authorList>
            <person name="Faddeeva-Vakhrusheva A."/>
            <person name="Derks M.F."/>
            <person name="Anvar S.Y."/>
            <person name="Agamennone V."/>
            <person name="Suring W."/>
            <person name="Smit S."/>
            <person name="van Straalen N.M."/>
            <person name="Roelofs D."/>
        </authorList>
    </citation>
    <scope>NUCLEOTIDE SEQUENCE [LARGE SCALE GENOMIC DNA]</scope>
    <source>
        <tissue evidence="1">Mixed pool</tissue>
    </source>
</reference>
<accession>A0A1D2M2X5</accession>
<evidence type="ECO:0000313" key="2">
    <source>
        <dbReference type="Proteomes" id="UP000094527"/>
    </source>
</evidence>
<evidence type="ECO:0000313" key="1">
    <source>
        <dbReference type="EMBL" id="ODM87327.1"/>
    </source>
</evidence>